<dbReference type="EMBL" id="BGPR01028225">
    <property type="protein sequence ID" value="GBN99255.1"/>
    <property type="molecule type" value="Genomic_DNA"/>
</dbReference>
<proteinExistence type="predicted"/>
<organism evidence="1 2">
    <name type="scientific">Araneus ventricosus</name>
    <name type="common">Orbweaver spider</name>
    <name type="synonym">Epeira ventricosa</name>
    <dbReference type="NCBI Taxonomy" id="182803"/>
    <lineage>
        <taxon>Eukaryota</taxon>
        <taxon>Metazoa</taxon>
        <taxon>Ecdysozoa</taxon>
        <taxon>Arthropoda</taxon>
        <taxon>Chelicerata</taxon>
        <taxon>Arachnida</taxon>
        <taxon>Araneae</taxon>
        <taxon>Araneomorphae</taxon>
        <taxon>Entelegynae</taxon>
        <taxon>Araneoidea</taxon>
        <taxon>Araneidae</taxon>
        <taxon>Araneus</taxon>
    </lineage>
</organism>
<accession>A0A4Y2TJG9</accession>
<comment type="caution">
    <text evidence="1">The sequence shown here is derived from an EMBL/GenBank/DDBJ whole genome shotgun (WGS) entry which is preliminary data.</text>
</comment>
<protein>
    <submittedName>
        <fullName evidence="1">Uncharacterized protein</fullName>
    </submittedName>
</protein>
<keyword evidence="2" id="KW-1185">Reference proteome</keyword>
<evidence type="ECO:0000313" key="1">
    <source>
        <dbReference type="EMBL" id="GBN99255.1"/>
    </source>
</evidence>
<name>A0A4Y2TJG9_ARAVE</name>
<dbReference type="AlphaFoldDB" id="A0A4Y2TJG9"/>
<reference evidence="1 2" key="1">
    <citation type="journal article" date="2019" name="Sci. Rep.">
        <title>Orb-weaving spider Araneus ventricosus genome elucidates the spidroin gene catalogue.</title>
        <authorList>
            <person name="Kono N."/>
            <person name="Nakamura H."/>
            <person name="Ohtoshi R."/>
            <person name="Moran D.A.P."/>
            <person name="Shinohara A."/>
            <person name="Yoshida Y."/>
            <person name="Fujiwara M."/>
            <person name="Mori M."/>
            <person name="Tomita M."/>
            <person name="Arakawa K."/>
        </authorList>
    </citation>
    <scope>NUCLEOTIDE SEQUENCE [LARGE SCALE GENOMIC DNA]</scope>
</reference>
<sequence>MNPIPRIRSFWSESDPVVSFEDPDQRIRSGVNDTSLLLSCCRRVIWVLHLLPKQLVGPSEITVTRHWILKFFNLNIMV</sequence>
<gene>
    <name evidence="1" type="ORF">AVEN_22125_1</name>
</gene>
<evidence type="ECO:0000313" key="2">
    <source>
        <dbReference type="Proteomes" id="UP000499080"/>
    </source>
</evidence>
<dbReference type="Proteomes" id="UP000499080">
    <property type="component" value="Unassembled WGS sequence"/>
</dbReference>